<name>A0A4R8SNA9_9PEZI</name>
<comment type="caution">
    <text evidence="1">The sequence shown here is derived from an EMBL/GenBank/DDBJ whole genome shotgun (WGS) entry which is preliminary data.</text>
</comment>
<proteinExistence type="predicted"/>
<organism evidence="1 2">
    <name type="scientific">Colletotrichum sidae</name>
    <dbReference type="NCBI Taxonomy" id="1347389"/>
    <lineage>
        <taxon>Eukaryota</taxon>
        <taxon>Fungi</taxon>
        <taxon>Dikarya</taxon>
        <taxon>Ascomycota</taxon>
        <taxon>Pezizomycotina</taxon>
        <taxon>Sordariomycetes</taxon>
        <taxon>Hypocreomycetidae</taxon>
        <taxon>Glomerellales</taxon>
        <taxon>Glomerellaceae</taxon>
        <taxon>Colletotrichum</taxon>
        <taxon>Colletotrichum orbiculare species complex</taxon>
    </lineage>
</organism>
<protein>
    <submittedName>
        <fullName evidence="1">Uncharacterized protein</fullName>
    </submittedName>
</protein>
<accession>A0A4R8SNA9</accession>
<reference evidence="1 2" key="1">
    <citation type="submission" date="2018-11" db="EMBL/GenBank/DDBJ databases">
        <title>Genome sequence and assembly of Colletotrichum sidae.</title>
        <authorList>
            <person name="Gan P."/>
            <person name="Shirasu K."/>
        </authorList>
    </citation>
    <scope>NUCLEOTIDE SEQUENCE [LARGE SCALE GENOMIC DNA]</scope>
    <source>
        <strain evidence="1 2">CBS 518.97</strain>
    </source>
</reference>
<gene>
    <name evidence="1" type="ORF">C8034_v005055</name>
</gene>
<evidence type="ECO:0000313" key="2">
    <source>
        <dbReference type="Proteomes" id="UP000295604"/>
    </source>
</evidence>
<dbReference type="AlphaFoldDB" id="A0A4R8SNA9"/>
<dbReference type="Proteomes" id="UP000295604">
    <property type="component" value="Unassembled WGS sequence"/>
</dbReference>
<keyword evidence="2" id="KW-1185">Reference proteome</keyword>
<dbReference type="EMBL" id="QAPF01001621">
    <property type="protein sequence ID" value="TDZ99838.1"/>
    <property type="molecule type" value="Genomic_DNA"/>
</dbReference>
<sequence>MGNLRDEGIVRYHRQQMIVKAIIIPLGQAPLLLKSDAESTVLAKIRNTHDTVSMASVLRMVTWEVPLEILLGGLHGVGRILVRNCECTVCVP</sequence>
<evidence type="ECO:0000313" key="1">
    <source>
        <dbReference type="EMBL" id="TDZ99838.1"/>
    </source>
</evidence>